<dbReference type="InterPro" id="IPR050334">
    <property type="entry name" value="Molybdenum_import_ModC"/>
</dbReference>
<protein>
    <recommendedName>
        <fullName evidence="1">Endonuclease GajA/Old nuclease/RecF-like AAA domain-containing protein</fullName>
    </recommendedName>
</protein>
<evidence type="ECO:0000313" key="2">
    <source>
        <dbReference type="EMBL" id="ACI20783.1"/>
    </source>
</evidence>
<dbReference type="EMBL" id="CP001147">
    <property type="protein sequence ID" value="ACI20783.1"/>
    <property type="molecule type" value="Genomic_DNA"/>
</dbReference>
<dbReference type="SUPFAM" id="SSF52540">
    <property type="entry name" value="P-loop containing nucleoside triphosphate hydrolases"/>
    <property type="match status" value="1"/>
</dbReference>
<reference evidence="3" key="1">
    <citation type="submission" date="2008-08" db="EMBL/GenBank/DDBJ databases">
        <title>The complete genome sequence of Thermodesulfovibrio yellowstonii strain ATCC 51303 / DSM 11347 / YP87.</title>
        <authorList>
            <person name="Dodson R.J."/>
            <person name="Durkin A.S."/>
            <person name="Wu M."/>
            <person name="Eisen J."/>
            <person name="Sutton G."/>
        </authorList>
    </citation>
    <scope>NUCLEOTIDE SEQUENCE [LARGE SCALE GENOMIC DNA]</scope>
    <source>
        <strain evidence="3">ATCC 51303 / DSM 11347 / YP87</strain>
    </source>
</reference>
<dbReference type="KEGG" id="tye:THEYE_A0523"/>
<dbReference type="Pfam" id="PF13175">
    <property type="entry name" value="AAA_15"/>
    <property type="match status" value="1"/>
</dbReference>
<gene>
    <name evidence="2" type="ordered locus">THEYE_A0523</name>
</gene>
<dbReference type="Proteomes" id="UP000000718">
    <property type="component" value="Chromosome"/>
</dbReference>
<dbReference type="PANTHER" id="PTHR43514">
    <property type="entry name" value="ABC TRANSPORTER I FAMILY MEMBER 10"/>
    <property type="match status" value="1"/>
</dbReference>
<dbReference type="OrthoDB" id="3237462at2"/>
<dbReference type="STRING" id="289376.THEYE_A0523"/>
<dbReference type="PANTHER" id="PTHR43514:SF1">
    <property type="entry name" value="SULFATE_THIOSULFATE IMPORT ATP-BINDING PROTEIN CYSA"/>
    <property type="match status" value="1"/>
</dbReference>
<dbReference type="RefSeq" id="WP_012545515.1">
    <property type="nucleotide sequence ID" value="NC_011296.1"/>
</dbReference>
<dbReference type="InParanoid" id="B5YJF1"/>
<dbReference type="HOGENOM" id="CLU_040623_0_0_0"/>
<dbReference type="GO" id="GO:1902358">
    <property type="term" value="P:sulfate transmembrane transport"/>
    <property type="evidence" value="ECO:0000318"/>
    <property type="project" value="GO_Central"/>
</dbReference>
<organism evidence="2 3">
    <name type="scientific">Thermodesulfovibrio yellowstonii (strain ATCC 51303 / DSM 11347 / YP87)</name>
    <dbReference type="NCBI Taxonomy" id="289376"/>
    <lineage>
        <taxon>Bacteria</taxon>
        <taxon>Pseudomonadati</taxon>
        <taxon>Nitrospirota</taxon>
        <taxon>Thermodesulfovibrionia</taxon>
        <taxon>Thermodesulfovibrionales</taxon>
        <taxon>Thermodesulfovibrionaceae</taxon>
        <taxon>Thermodesulfovibrio</taxon>
    </lineage>
</organism>
<evidence type="ECO:0000259" key="1">
    <source>
        <dbReference type="Pfam" id="PF13175"/>
    </source>
</evidence>
<proteinExistence type="predicted"/>
<accession>B5YJF1</accession>
<dbReference type="PATRIC" id="fig|289376.4.peg.517"/>
<dbReference type="eggNOG" id="COG4938">
    <property type="taxonomic scope" value="Bacteria"/>
</dbReference>
<name>B5YJF1_THEYD</name>
<keyword evidence="3" id="KW-1185">Reference proteome</keyword>
<dbReference type="Gene3D" id="3.40.50.300">
    <property type="entry name" value="P-loop containing nucleotide triphosphate hydrolases"/>
    <property type="match status" value="1"/>
</dbReference>
<dbReference type="AlphaFoldDB" id="B5YJF1"/>
<reference evidence="2 3" key="2">
    <citation type="journal article" date="2015" name="Genome Announc.">
        <title>Genome Sequence of the Sulfate-Reducing Thermophilic Bacterium Thermodesulfovibrio yellowstonii Strain DSM 11347T (Phylum Nitrospirae).</title>
        <authorList>
            <person name="Bhatnagar S."/>
            <person name="Badger J.H."/>
            <person name="Madupu R."/>
            <person name="Khouri H.M."/>
            <person name="O'Connor E.M."/>
            <person name="Robb F.T."/>
            <person name="Ward N.L."/>
            <person name="Eisen J.A."/>
        </authorList>
    </citation>
    <scope>NUCLEOTIDE SEQUENCE [LARGE SCALE GENOMIC DNA]</scope>
    <source>
        <strain evidence="3">ATCC 51303 / DSM 11347 / YP87</strain>
    </source>
</reference>
<dbReference type="InterPro" id="IPR027417">
    <property type="entry name" value="P-loop_NTPase"/>
</dbReference>
<dbReference type="InterPro" id="IPR041685">
    <property type="entry name" value="AAA_GajA/Old/RecF-like"/>
</dbReference>
<evidence type="ECO:0000313" key="3">
    <source>
        <dbReference type="Proteomes" id="UP000000718"/>
    </source>
</evidence>
<feature type="domain" description="Endonuclease GajA/Old nuclease/RecF-like AAA" evidence="1">
    <location>
        <begin position="20"/>
        <end position="417"/>
    </location>
</feature>
<dbReference type="EnsemblBacteria" id="ACI20783">
    <property type="protein sequence ID" value="ACI20783"/>
    <property type="gene ID" value="THEYE_A0523"/>
</dbReference>
<dbReference type="CDD" id="cd00267">
    <property type="entry name" value="ABC_ATPase"/>
    <property type="match status" value="1"/>
</dbReference>
<sequence>MSIIKEKFKRKKKEKIFDLKIDVKDFGPISSGKIKLKPLTLFIGPNNSGKSYASMLIHSILESYVPTFPTDLPRFMRRHFFAGYLDRDFSLQQLSELKGIIGNIKENKEIDIPKNFIKKIIKKIFEEIYEKRLSEEIIRSYACPLNELVRVGKKTFELGINFNSYHTLLVYQKNGVKIKKYPRVDIKIKFKIVESYRPIINVQESKNEILIELSRLWRERESSKFHHLQIMDIISEVCVSHIFKDIAKPCYYLPAARSGILQGHRALAASIVRKAPYVGIERLPEIPKFSGVVSDFISSILTLPEEKSPFYELAKDFEKELIKGEILVRPLDEYLGPEIKYRFMDTEIPLHRASSTVSELAPLFLYLKYTIDKDSILIIEEPEAHLHPQNQRILAKFLVKMIRNGLNIIITTHSEYLLEQLNTFILLSKIKPKDRKELYEYTEEDFLKPEEVAAYVFEYDQSGAGNNIAEIDITEEDGISQEEFLKIHEALYEEAFRIRKSLNNKD</sequence>